<dbReference type="EMBL" id="FUHU01000020">
    <property type="protein sequence ID" value="SJM52489.1"/>
    <property type="molecule type" value="Genomic_DNA"/>
</dbReference>
<dbReference type="Proteomes" id="UP000195787">
    <property type="component" value="Unassembled WGS sequence"/>
</dbReference>
<accession>A0A1R4F9A1</accession>
<gene>
    <name evidence="2" type="ORF">CZ674_03235</name>
</gene>
<name>A0A1R4F9A1_9MICO</name>
<dbReference type="AlphaFoldDB" id="A0A1R4F9A1"/>
<evidence type="ECO:0000313" key="2">
    <source>
        <dbReference type="EMBL" id="SJM52489.1"/>
    </source>
</evidence>
<dbReference type="Pfam" id="PF10263">
    <property type="entry name" value="SprT-like"/>
    <property type="match status" value="1"/>
</dbReference>
<feature type="domain" description="SprT-like" evidence="1">
    <location>
        <begin position="2"/>
        <end position="140"/>
    </location>
</feature>
<keyword evidence="3" id="KW-1185">Reference proteome</keyword>
<dbReference type="SMART" id="SM00731">
    <property type="entry name" value="SprT"/>
    <property type="match status" value="1"/>
</dbReference>
<evidence type="ECO:0000313" key="3">
    <source>
        <dbReference type="Proteomes" id="UP000195787"/>
    </source>
</evidence>
<dbReference type="GeneID" id="303172219"/>
<evidence type="ECO:0000259" key="1">
    <source>
        <dbReference type="SMART" id="SM00731"/>
    </source>
</evidence>
<dbReference type="GO" id="GO:0006950">
    <property type="term" value="P:response to stress"/>
    <property type="evidence" value="ECO:0007669"/>
    <property type="project" value="UniProtKB-ARBA"/>
</dbReference>
<protein>
    <submittedName>
        <fullName evidence="2">Phage-related protein</fullName>
    </submittedName>
</protein>
<sequence>MAELQRVRVWADALIALHLDSTWHFAFDNARTRAGLTNFSKRQISVSRHLAVLWSDDDVHQTLLHEVAHAMAGPGAGHGPVWQRISREIGYAGGRTHHGEIASETAKWLGVCPQGHEHFRFRKPSRIASCVRCAPGRRGFDPRYVISWRARR</sequence>
<reference evidence="2 3" key="1">
    <citation type="submission" date="2017-02" db="EMBL/GenBank/DDBJ databases">
        <authorList>
            <person name="Peterson S.W."/>
        </authorList>
    </citation>
    <scope>NUCLEOTIDE SEQUENCE [LARGE SCALE GENOMIC DNA]</scope>
    <source>
        <strain evidence="2 3">LMG 22410</strain>
    </source>
</reference>
<proteinExistence type="predicted"/>
<dbReference type="RefSeq" id="WP_086991107.1">
    <property type="nucleotide sequence ID" value="NZ_FUHU01000020.1"/>
</dbReference>
<dbReference type="InterPro" id="IPR006640">
    <property type="entry name" value="SprT-like_domain"/>
</dbReference>
<dbReference type="OrthoDB" id="9793623at2"/>
<organism evidence="2 3">
    <name type="scientific">Agrococcus casei LMG 22410</name>
    <dbReference type="NCBI Taxonomy" id="1255656"/>
    <lineage>
        <taxon>Bacteria</taxon>
        <taxon>Bacillati</taxon>
        <taxon>Actinomycetota</taxon>
        <taxon>Actinomycetes</taxon>
        <taxon>Micrococcales</taxon>
        <taxon>Microbacteriaceae</taxon>
        <taxon>Agrococcus</taxon>
    </lineage>
</organism>